<sequence length="351" mass="39383">MVLMRSVRLAGCVLAVALSAGCQLGGTPIEQRDGYFTWVDEQGQVRYSRIPETESESESPESEDVAETAGLPPKRALGEPDAASKLEDAGDYTTENYPDGEELARDGFIRPGQRQPYYTWRDADGIVRVSYYKPDTRTERQRNPDMAPLNLTPASVYLPRQESGEAEPVAGHDPDAFAVLGIEREPENVLTTFAGNCCEALSNKEFEHWQEGREFGVRITEDSPVYDFSSGESAFQLVALPSGEFTHGFVTRLRSYAHKGVFVPTLAFLDRDFRPVRLITDLVMDYYPETWRKRGYLEAWVPVFPGQGERWLLVLTRSEDLRAQTVYDADHGPVAIPHVPYGELGLTTFEE</sequence>
<organism evidence="3 4">
    <name type="scientific">Marinobacter vinifirmus</name>
    <dbReference type="NCBI Taxonomy" id="355591"/>
    <lineage>
        <taxon>Bacteria</taxon>
        <taxon>Pseudomonadati</taxon>
        <taxon>Pseudomonadota</taxon>
        <taxon>Gammaproteobacteria</taxon>
        <taxon>Pseudomonadales</taxon>
        <taxon>Marinobacteraceae</taxon>
        <taxon>Marinobacter</taxon>
    </lineage>
</organism>
<evidence type="ECO:0000256" key="2">
    <source>
        <dbReference type="SAM" id="SignalP"/>
    </source>
</evidence>
<dbReference type="GO" id="GO:0042597">
    <property type="term" value="C:periplasmic space"/>
    <property type="evidence" value="ECO:0007669"/>
    <property type="project" value="InterPro"/>
</dbReference>
<feature type="compositionally biased region" description="Basic and acidic residues" evidence="1">
    <location>
        <begin position="76"/>
        <end position="88"/>
    </location>
</feature>
<feature type="signal peptide" evidence="2">
    <location>
        <begin position="1"/>
        <end position="20"/>
    </location>
</feature>
<name>A0A558BDD1_9GAMM</name>
<dbReference type="Proteomes" id="UP000319142">
    <property type="component" value="Unassembled WGS sequence"/>
</dbReference>
<dbReference type="GO" id="GO:0008643">
    <property type="term" value="P:carbohydrate transport"/>
    <property type="evidence" value="ECO:0007669"/>
    <property type="project" value="InterPro"/>
</dbReference>
<dbReference type="EMBL" id="VMRX01000013">
    <property type="protein sequence ID" value="TVT34524.1"/>
    <property type="molecule type" value="Genomic_DNA"/>
</dbReference>
<gene>
    <name evidence="3" type="ORF">FHK81_05845</name>
</gene>
<dbReference type="AlphaFoldDB" id="A0A558BDD1"/>
<dbReference type="PROSITE" id="PS51257">
    <property type="entry name" value="PROKAR_LIPOPROTEIN"/>
    <property type="match status" value="1"/>
</dbReference>
<feature type="chain" id="PRO_5021852923" description="DUF4124 domain-containing protein" evidence="2">
    <location>
        <begin position="21"/>
        <end position="351"/>
    </location>
</feature>
<evidence type="ECO:0000313" key="4">
    <source>
        <dbReference type="Proteomes" id="UP000319142"/>
    </source>
</evidence>
<dbReference type="InterPro" id="IPR010794">
    <property type="entry name" value="MalM"/>
</dbReference>
<feature type="region of interest" description="Disordered" evidence="1">
    <location>
        <begin position="49"/>
        <end position="104"/>
    </location>
</feature>
<reference evidence="3 4" key="1">
    <citation type="submission" date="2019-07" db="EMBL/GenBank/DDBJ databases">
        <title>The pathways for chlorine oxyanion respiration interact through the shared metabolite chlorate.</title>
        <authorList>
            <person name="Barnum T.P."/>
            <person name="Cheng Y."/>
            <person name="Hill K.A."/>
            <person name="Lucas L.N."/>
            <person name="Carlson H.K."/>
            <person name="Coates J.D."/>
        </authorList>
    </citation>
    <scope>NUCLEOTIDE SEQUENCE [LARGE SCALE GENOMIC DNA]</scope>
    <source>
        <strain evidence="3">UCB</strain>
    </source>
</reference>
<keyword evidence="2" id="KW-0732">Signal</keyword>
<dbReference type="RefSeq" id="WP_058340061.1">
    <property type="nucleotide sequence ID" value="NZ_VMRX01000013.1"/>
</dbReference>
<evidence type="ECO:0008006" key="5">
    <source>
        <dbReference type="Google" id="ProtNLM"/>
    </source>
</evidence>
<proteinExistence type="predicted"/>
<feature type="compositionally biased region" description="Acidic residues" evidence="1">
    <location>
        <begin position="53"/>
        <end position="66"/>
    </location>
</feature>
<evidence type="ECO:0000313" key="3">
    <source>
        <dbReference type="EMBL" id="TVT34524.1"/>
    </source>
</evidence>
<comment type="caution">
    <text evidence="3">The sequence shown here is derived from an EMBL/GenBank/DDBJ whole genome shotgun (WGS) entry which is preliminary data.</text>
</comment>
<evidence type="ECO:0000256" key="1">
    <source>
        <dbReference type="SAM" id="MobiDB-lite"/>
    </source>
</evidence>
<dbReference type="Pfam" id="PF07148">
    <property type="entry name" value="MalM"/>
    <property type="match status" value="1"/>
</dbReference>
<protein>
    <recommendedName>
        <fullName evidence="5">DUF4124 domain-containing protein</fullName>
    </recommendedName>
</protein>
<accession>A0A558BDD1</accession>